<evidence type="ECO:0000313" key="1">
    <source>
        <dbReference type="EMBL" id="OGY29553.1"/>
    </source>
</evidence>
<gene>
    <name evidence="1" type="ORF">A3J50_01490</name>
</gene>
<evidence type="ECO:0000313" key="2">
    <source>
        <dbReference type="Proteomes" id="UP000177821"/>
    </source>
</evidence>
<name>A0A1G1WPD2_9BACT</name>
<comment type="caution">
    <text evidence="1">The sequence shown here is derived from an EMBL/GenBank/DDBJ whole genome shotgun (WGS) entry which is preliminary data.</text>
</comment>
<evidence type="ECO:0008006" key="3">
    <source>
        <dbReference type="Google" id="ProtNLM"/>
    </source>
</evidence>
<dbReference type="AlphaFoldDB" id="A0A1G1WPD2"/>
<accession>A0A1G1WPD2</accession>
<reference evidence="1 2" key="1">
    <citation type="journal article" date="2016" name="Nat. Commun.">
        <title>Thousands of microbial genomes shed light on interconnected biogeochemical processes in an aquifer system.</title>
        <authorList>
            <person name="Anantharaman K."/>
            <person name="Brown C.T."/>
            <person name="Hug L.A."/>
            <person name="Sharon I."/>
            <person name="Castelle C.J."/>
            <person name="Probst A.J."/>
            <person name="Thomas B.C."/>
            <person name="Singh A."/>
            <person name="Wilkins M.J."/>
            <person name="Karaoz U."/>
            <person name="Brodie E.L."/>
            <person name="Williams K.H."/>
            <person name="Hubbard S.S."/>
            <person name="Banfield J.F."/>
        </authorList>
    </citation>
    <scope>NUCLEOTIDE SEQUENCE [LARGE SCALE GENOMIC DNA]</scope>
</reference>
<dbReference type="Gene3D" id="1.10.3210.10">
    <property type="entry name" value="Hypothetical protein af1432"/>
    <property type="match status" value="1"/>
</dbReference>
<dbReference type="Proteomes" id="UP000177821">
    <property type="component" value="Unassembled WGS sequence"/>
</dbReference>
<organism evidence="1 2">
    <name type="scientific">Candidatus Woykebacteria bacterium RIFCSPHIGHO2_02_FULL_43_16b</name>
    <dbReference type="NCBI Taxonomy" id="1802601"/>
    <lineage>
        <taxon>Bacteria</taxon>
        <taxon>Candidatus Woykeibacteriota</taxon>
    </lineage>
</organism>
<dbReference type="EMBL" id="MHCX01000021">
    <property type="protein sequence ID" value="OGY29553.1"/>
    <property type="molecule type" value="Genomic_DNA"/>
</dbReference>
<protein>
    <recommendedName>
        <fullName evidence="3">HD domain-containing protein</fullName>
    </recommendedName>
</protein>
<dbReference type="SUPFAM" id="SSF109604">
    <property type="entry name" value="HD-domain/PDEase-like"/>
    <property type="match status" value="1"/>
</dbReference>
<proteinExistence type="predicted"/>
<sequence length="287" mass="33508">MQMDLFTHLFYRLGIRDSLLFVLGFKPLQVDNSDHSGRRWGLSFTKQVVLLTFVLRRKEWDVVREAILVLLGDKRRQGYVDLGIRPAQSVRSHTLNLVDLFEFVAQIKGWDSPQYRHRIALGKLIALIHDFCEARGSEESIVRVGENRPFLLAERIEQQRATIRPLTPQEDYERLMGEFGVERRRLLFVLASMGTSSLLTRGVMWCFERYYHQDTPESRLVGQLHHLETVLTAGAYERRHGFFREGRGADPFFTLRELVVTDSDVRALFDRARRREETALPFSLRIS</sequence>